<keyword evidence="1" id="KW-0732">Signal</keyword>
<organism evidence="3 4">
    <name type="scientific">Novispirillum itersonii</name>
    <name type="common">Aquaspirillum itersonii</name>
    <dbReference type="NCBI Taxonomy" id="189"/>
    <lineage>
        <taxon>Bacteria</taxon>
        <taxon>Pseudomonadati</taxon>
        <taxon>Pseudomonadota</taxon>
        <taxon>Alphaproteobacteria</taxon>
        <taxon>Rhodospirillales</taxon>
        <taxon>Novispirillaceae</taxon>
        <taxon>Novispirillum</taxon>
    </lineage>
</organism>
<dbReference type="AlphaFoldDB" id="A0A7X0DLF7"/>
<dbReference type="InterPro" id="IPR032789">
    <property type="entry name" value="T2SS-T3SS_pil_N"/>
</dbReference>
<evidence type="ECO:0000313" key="4">
    <source>
        <dbReference type="Proteomes" id="UP000544872"/>
    </source>
</evidence>
<evidence type="ECO:0000256" key="1">
    <source>
        <dbReference type="SAM" id="SignalP"/>
    </source>
</evidence>
<protein>
    <submittedName>
        <fullName evidence="3">Flp pilus assembly secretin CpaC</fullName>
    </submittedName>
</protein>
<accession>A0A7X0DLF7</accession>
<gene>
    <name evidence="3" type="ORF">FHS48_001351</name>
</gene>
<reference evidence="3 4" key="1">
    <citation type="submission" date="2020-08" db="EMBL/GenBank/DDBJ databases">
        <title>Genomic Encyclopedia of Type Strains, Phase IV (KMG-IV): sequencing the most valuable type-strain genomes for metagenomic binning, comparative biology and taxonomic classification.</title>
        <authorList>
            <person name="Goeker M."/>
        </authorList>
    </citation>
    <scope>NUCLEOTIDE SEQUENCE [LARGE SCALE GENOMIC DNA]</scope>
    <source>
        <strain evidence="3 4">DSM 11590</strain>
    </source>
</reference>
<evidence type="ECO:0000313" key="3">
    <source>
        <dbReference type="EMBL" id="MBB6209941.1"/>
    </source>
</evidence>
<keyword evidence="4" id="KW-1185">Reference proteome</keyword>
<feature type="signal peptide" evidence="1">
    <location>
        <begin position="1"/>
        <end position="26"/>
    </location>
</feature>
<feature type="domain" description="Pilus formation protein N-terminal" evidence="2">
    <location>
        <begin position="49"/>
        <end position="117"/>
    </location>
</feature>
<dbReference type="EMBL" id="JACIIX010000004">
    <property type="protein sequence ID" value="MBB6209941.1"/>
    <property type="molecule type" value="Genomic_DNA"/>
</dbReference>
<dbReference type="Proteomes" id="UP000544872">
    <property type="component" value="Unassembled WGS sequence"/>
</dbReference>
<sequence>MARAVRTTATCLSILLLLAPFSGVSAQEFMMPWEKMKQKEPIIDPNLREDMEVVVGTIEVIRLTQPGQAVILSHPEVADVYLQGANRLFIIGRNIGVTEITVADKTLTPVWNSQLSVVVEKTH</sequence>
<evidence type="ECO:0000259" key="2">
    <source>
        <dbReference type="Pfam" id="PF13629"/>
    </source>
</evidence>
<comment type="caution">
    <text evidence="3">The sequence shown here is derived from an EMBL/GenBank/DDBJ whole genome shotgun (WGS) entry which is preliminary data.</text>
</comment>
<proteinExistence type="predicted"/>
<name>A0A7X0DLF7_NOVIT</name>
<dbReference type="Pfam" id="PF13629">
    <property type="entry name" value="T2SS-T3SS_pil_N"/>
    <property type="match status" value="1"/>
</dbReference>
<feature type="chain" id="PRO_5031374548" evidence="1">
    <location>
        <begin position="27"/>
        <end position="123"/>
    </location>
</feature>
<dbReference type="RefSeq" id="WP_184262664.1">
    <property type="nucleotide sequence ID" value="NZ_JACIIX010000004.1"/>
</dbReference>